<evidence type="ECO:0000313" key="1">
    <source>
        <dbReference type="EMBL" id="WAQ95790.1"/>
    </source>
</evidence>
<accession>A0ABY7DGG8</accession>
<keyword evidence="2" id="KW-1185">Reference proteome</keyword>
<name>A0ABY7DGG8_MYAAR</name>
<protein>
    <submittedName>
        <fullName evidence="1">Uncharacterized protein</fullName>
    </submittedName>
</protein>
<dbReference type="Proteomes" id="UP001164746">
    <property type="component" value="Chromosome 2"/>
</dbReference>
<proteinExistence type="predicted"/>
<gene>
    <name evidence="1" type="ORF">MAR_028480</name>
</gene>
<evidence type="ECO:0000313" key="2">
    <source>
        <dbReference type="Proteomes" id="UP001164746"/>
    </source>
</evidence>
<sequence>MQPLDKGMFGPLKKQWNTTVRKHNRKHPGVVINKTNFAEKIKDCFNAFNKPCTISLLFIRHISRQPLSHLRSAVEDILAFSESDRASIVKESEQRENTQVQTDINEEVFNAYASVLSTPVKHTYENRLQENLYINGHITRVKTKLISGESIQSDSSANNQDPVKESNLGEISAVQLLADMATGLNQDTTS</sequence>
<organism evidence="1 2">
    <name type="scientific">Mya arenaria</name>
    <name type="common">Soft-shell clam</name>
    <dbReference type="NCBI Taxonomy" id="6604"/>
    <lineage>
        <taxon>Eukaryota</taxon>
        <taxon>Metazoa</taxon>
        <taxon>Spiralia</taxon>
        <taxon>Lophotrochozoa</taxon>
        <taxon>Mollusca</taxon>
        <taxon>Bivalvia</taxon>
        <taxon>Autobranchia</taxon>
        <taxon>Heteroconchia</taxon>
        <taxon>Euheterodonta</taxon>
        <taxon>Imparidentia</taxon>
        <taxon>Neoheterodontei</taxon>
        <taxon>Myida</taxon>
        <taxon>Myoidea</taxon>
        <taxon>Myidae</taxon>
        <taxon>Mya</taxon>
    </lineage>
</organism>
<reference evidence="1" key="1">
    <citation type="submission" date="2022-11" db="EMBL/GenBank/DDBJ databases">
        <title>Centuries of genome instability and evolution in soft-shell clam transmissible cancer (bioRxiv).</title>
        <authorList>
            <person name="Hart S.F.M."/>
            <person name="Yonemitsu M.A."/>
            <person name="Giersch R.M."/>
            <person name="Beal B.F."/>
            <person name="Arriagada G."/>
            <person name="Davis B.W."/>
            <person name="Ostrander E.A."/>
            <person name="Goff S.P."/>
            <person name="Metzger M.J."/>
        </authorList>
    </citation>
    <scope>NUCLEOTIDE SEQUENCE</scope>
    <source>
        <strain evidence="1">MELC-2E11</strain>
        <tissue evidence="1">Siphon/mantle</tissue>
    </source>
</reference>
<dbReference type="EMBL" id="CP111013">
    <property type="protein sequence ID" value="WAQ95790.1"/>
    <property type="molecule type" value="Genomic_DNA"/>
</dbReference>